<sequence length="153" mass="17240">MLFGAPDIVEEKGVLAQPEAAAVLGPQQIYDLTFRTLDFCVSTLEKTKMDDMVTNRTPSKWLKKVTSSRVPVYLDSEELQDILSSYLRGVLDRTPTQLSFTDKVQFICGVLFPEAIIYALAVLRSVSLQEAEQVFLSGPDYHYSEVEELNQKN</sequence>
<comment type="caution">
    <text evidence="1">The sequence shown here is derived from an EMBL/GenBank/DDBJ whole genome shotgun (WGS) entry which is preliminary data.</text>
</comment>
<proteinExistence type="predicted"/>
<keyword evidence="2" id="KW-1185">Reference proteome</keyword>
<reference evidence="1" key="1">
    <citation type="submission" date="2021-05" db="EMBL/GenBank/DDBJ databases">
        <authorList>
            <person name="Pan Q."/>
            <person name="Jouanno E."/>
            <person name="Zahm M."/>
            <person name="Klopp C."/>
            <person name="Cabau C."/>
            <person name="Louis A."/>
            <person name="Berthelot C."/>
            <person name="Parey E."/>
            <person name="Roest Crollius H."/>
            <person name="Montfort J."/>
            <person name="Robinson-Rechavi M."/>
            <person name="Bouchez O."/>
            <person name="Lampietro C."/>
            <person name="Lopez Roques C."/>
            <person name="Donnadieu C."/>
            <person name="Postlethwait J."/>
            <person name="Bobe J."/>
            <person name="Dillon D."/>
            <person name="Chandos A."/>
            <person name="von Hippel F."/>
            <person name="Guiguen Y."/>
        </authorList>
    </citation>
    <scope>NUCLEOTIDE SEQUENCE</scope>
    <source>
        <strain evidence="1">YG-Jan2019</strain>
    </source>
</reference>
<evidence type="ECO:0000313" key="1">
    <source>
        <dbReference type="EMBL" id="KAJ8001120.1"/>
    </source>
</evidence>
<dbReference type="Proteomes" id="UP001157502">
    <property type="component" value="Chromosome 15"/>
</dbReference>
<name>A0ACC2GCD1_DALPE</name>
<protein>
    <submittedName>
        <fullName evidence="1">Uncharacterized protein</fullName>
    </submittedName>
</protein>
<evidence type="ECO:0000313" key="2">
    <source>
        <dbReference type="Proteomes" id="UP001157502"/>
    </source>
</evidence>
<gene>
    <name evidence="1" type="ORF">DPEC_G00187920</name>
</gene>
<accession>A0ACC2GCD1</accession>
<organism evidence="1 2">
    <name type="scientific">Dallia pectoralis</name>
    <name type="common">Alaska blackfish</name>
    <dbReference type="NCBI Taxonomy" id="75939"/>
    <lineage>
        <taxon>Eukaryota</taxon>
        <taxon>Metazoa</taxon>
        <taxon>Chordata</taxon>
        <taxon>Craniata</taxon>
        <taxon>Vertebrata</taxon>
        <taxon>Euteleostomi</taxon>
        <taxon>Actinopterygii</taxon>
        <taxon>Neopterygii</taxon>
        <taxon>Teleostei</taxon>
        <taxon>Protacanthopterygii</taxon>
        <taxon>Esociformes</taxon>
        <taxon>Umbridae</taxon>
        <taxon>Dallia</taxon>
    </lineage>
</organism>
<dbReference type="EMBL" id="CM055742">
    <property type="protein sequence ID" value="KAJ8001120.1"/>
    <property type="molecule type" value="Genomic_DNA"/>
</dbReference>